<dbReference type="InterPro" id="IPR004210">
    <property type="entry name" value="BESS_motif"/>
</dbReference>
<dbReference type="GO" id="GO:0003677">
    <property type="term" value="F:DNA binding"/>
    <property type="evidence" value="ECO:0007669"/>
    <property type="project" value="InterPro"/>
</dbReference>
<evidence type="ECO:0000313" key="2">
    <source>
        <dbReference type="EMBL" id="KAK9686071.1"/>
    </source>
</evidence>
<dbReference type="EMBL" id="JASPKY010000731">
    <property type="protein sequence ID" value="KAK9686071.1"/>
    <property type="molecule type" value="Genomic_DNA"/>
</dbReference>
<evidence type="ECO:0000313" key="3">
    <source>
        <dbReference type="Proteomes" id="UP001458880"/>
    </source>
</evidence>
<evidence type="ECO:0000259" key="1">
    <source>
        <dbReference type="Pfam" id="PF02944"/>
    </source>
</evidence>
<reference evidence="2 3" key="1">
    <citation type="journal article" date="2024" name="BMC Genomics">
        <title>De novo assembly and annotation of Popillia japonica's genome with initial clues to its potential as an invasive pest.</title>
        <authorList>
            <person name="Cucini C."/>
            <person name="Boschi S."/>
            <person name="Funari R."/>
            <person name="Cardaioli E."/>
            <person name="Iannotti N."/>
            <person name="Marturano G."/>
            <person name="Paoli F."/>
            <person name="Bruttini M."/>
            <person name="Carapelli A."/>
            <person name="Frati F."/>
            <person name="Nardi F."/>
        </authorList>
    </citation>
    <scope>NUCLEOTIDE SEQUENCE [LARGE SCALE GENOMIC DNA]</scope>
    <source>
        <strain evidence="2">DMR45628</strain>
    </source>
</reference>
<accession>A0AAW1IA20</accession>
<protein>
    <submittedName>
        <fullName evidence="2">BESS motif</fullName>
    </submittedName>
</protein>
<organism evidence="2 3">
    <name type="scientific">Popillia japonica</name>
    <name type="common">Japanese beetle</name>
    <dbReference type="NCBI Taxonomy" id="7064"/>
    <lineage>
        <taxon>Eukaryota</taxon>
        <taxon>Metazoa</taxon>
        <taxon>Ecdysozoa</taxon>
        <taxon>Arthropoda</taxon>
        <taxon>Hexapoda</taxon>
        <taxon>Insecta</taxon>
        <taxon>Pterygota</taxon>
        <taxon>Neoptera</taxon>
        <taxon>Endopterygota</taxon>
        <taxon>Coleoptera</taxon>
        <taxon>Polyphaga</taxon>
        <taxon>Scarabaeiformia</taxon>
        <taxon>Scarabaeidae</taxon>
        <taxon>Rutelinae</taxon>
        <taxon>Popillia</taxon>
    </lineage>
</organism>
<feature type="domain" description="BESS" evidence="1">
    <location>
        <begin position="41"/>
        <end position="64"/>
    </location>
</feature>
<sequence>MYCEESEQNVREDMLEIERKKLRLMEKRLTQTDNADNLNKDEDYMFFKSVLPAMKKLSDLQRFQLPGKINDRSYGAQ</sequence>
<gene>
    <name evidence="2" type="ORF">QE152_g37458</name>
</gene>
<proteinExistence type="predicted"/>
<dbReference type="Proteomes" id="UP001458880">
    <property type="component" value="Unassembled WGS sequence"/>
</dbReference>
<comment type="caution">
    <text evidence="2">The sequence shown here is derived from an EMBL/GenBank/DDBJ whole genome shotgun (WGS) entry which is preliminary data.</text>
</comment>
<dbReference type="AlphaFoldDB" id="A0AAW1IA20"/>
<name>A0AAW1IA20_POPJA</name>
<dbReference type="Pfam" id="PF02944">
    <property type="entry name" value="BESS"/>
    <property type="match status" value="1"/>
</dbReference>
<keyword evidence="3" id="KW-1185">Reference proteome</keyword>